<comment type="caution">
    <text evidence="1">The sequence shown here is derived from an EMBL/GenBank/DDBJ whole genome shotgun (WGS) entry which is preliminary data.</text>
</comment>
<dbReference type="Proteomes" id="UP000324800">
    <property type="component" value="Unassembled WGS sequence"/>
</dbReference>
<dbReference type="EMBL" id="SNRW01001942">
    <property type="protein sequence ID" value="KAA6394444.1"/>
    <property type="molecule type" value="Genomic_DNA"/>
</dbReference>
<evidence type="ECO:0000313" key="1">
    <source>
        <dbReference type="EMBL" id="KAA6394444.1"/>
    </source>
</evidence>
<evidence type="ECO:0000313" key="2">
    <source>
        <dbReference type="Proteomes" id="UP000324800"/>
    </source>
</evidence>
<organism evidence="1 2">
    <name type="scientific">Streblomastix strix</name>
    <dbReference type="NCBI Taxonomy" id="222440"/>
    <lineage>
        <taxon>Eukaryota</taxon>
        <taxon>Metamonada</taxon>
        <taxon>Preaxostyla</taxon>
        <taxon>Oxymonadida</taxon>
        <taxon>Streblomastigidae</taxon>
        <taxon>Streblomastix</taxon>
    </lineage>
</organism>
<sequence length="223" mass="26053">MEVSLLSVFSEIYVIANEQIIGQGLENIHKFNTLTPNAEKNYGQALGQGERKPNVWILTKILIYHNKEYYEQTIKPLLNKNYEAKKLEKQIHINQTLIPNKIDLSDDFTLFNMQEKAANGEYENEEQIEMGLTRLLVYQEGETEDIYAFKEYDANCDTQVLHYKLEGTAYKQLEKININSKKKKNDEKTSETKESTPAKPLTDKHIFQEVCIEICEKRMQIHQ</sequence>
<reference evidence="1 2" key="1">
    <citation type="submission" date="2019-03" db="EMBL/GenBank/DDBJ databases">
        <title>Single cell metagenomics reveals metabolic interactions within the superorganism composed of flagellate Streblomastix strix and complex community of Bacteroidetes bacteria on its surface.</title>
        <authorList>
            <person name="Treitli S.C."/>
            <person name="Kolisko M."/>
            <person name="Husnik F."/>
            <person name="Keeling P."/>
            <person name="Hampl V."/>
        </authorList>
    </citation>
    <scope>NUCLEOTIDE SEQUENCE [LARGE SCALE GENOMIC DNA]</scope>
    <source>
        <strain evidence="1">ST1C</strain>
    </source>
</reference>
<accession>A0A5J4WH99</accession>
<gene>
    <name evidence="1" type="ORF">EZS28_010031</name>
</gene>
<protein>
    <submittedName>
        <fullName evidence="1">Uncharacterized protein</fullName>
    </submittedName>
</protein>
<proteinExistence type="predicted"/>
<dbReference type="AlphaFoldDB" id="A0A5J4WH99"/>
<name>A0A5J4WH99_9EUKA</name>